<name>A0A1M5X903_9BACI</name>
<keyword evidence="4" id="KW-1185">Reference proteome</keyword>
<dbReference type="SUPFAM" id="SSF56300">
    <property type="entry name" value="Metallo-dependent phosphatases"/>
    <property type="match status" value="1"/>
</dbReference>
<dbReference type="Pfam" id="PF12850">
    <property type="entry name" value="Metallophos_2"/>
    <property type="match status" value="1"/>
</dbReference>
<dbReference type="EMBL" id="FQXD01000023">
    <property type="protein sequence ID" value="SHH96305.1"/>
    <property type="molecule type" value="Genomic_DNA"/>
</dbReference>
<organism evidence="3 4">
    <name type="scientific">Virgibacillus chiguensis</name>
    <dbReference type="NCBI Taxonomy" id="411959"/>
    <lineage>
        <taxon>Bacteria</taxon>
        <taxon>Bacillati</taxon>
        <taxon>Bacillota</taxon>
        <taxon>Bacilli</taxon>
        <taxon>Bacillales</taxon>
        <taxon>Bacillaceae</taxon>
        <taxon>Virgibacillus</taxon>
    </lineage>
</organism>
<protein>
    <submittedName>
        <fullName evidence="3">Calcineurin-like phosphoesterase superfamily domain-containing protein</fullName>
    </submittedName>
</protein>
<evidence type="ECO:0000313" key="4">
    <source>
        <dbReference type="Proteomes" id="UP000184079"/>
    </source>
</evidence>
<feature type="domain" description="Calcineurin-like phosphoesterase" evidence="2">
    <location>
        <begin position="18"/>
        <end position="158"/>
    </location>
</feature>
<evidence type="ECO:0000256" key="1">
    <source>
        <dbReference type="ARBA" id="ARBA00008950"/>
    </source>
</evidence>
<dbReference type="AlphaFoldDB" id="A0A1M5X903"/>
<reference evidence="4" key="1">
    <citation type="submission" date="2016-11" db="EMBL/GenBank/DDBJ databases">
        <authorList>
            <person name="Varghese N."/>
            <person name="Submissions S."/>
        </authorList>
    </citation>
    <scope>NUCLEOTIDE SEQUENCE [LARGE SCALE GENOMIC DNA]</scope>
    <source>
        <strain evidence="4">CGMCC 1.6496</strain>
    </source>
</reference>
<dbReference type="InterPro" id="IPR029052">
    <property type="entry name" value="Metallo-depent_PP-like"/>
</dbReference>
<evidence type="ECO:0000313" key="3">
    <source>
        <dbReference type="EMBL" id="SHH96305.1"/>
    </source>
</evidence>
<dbReference type="InterPro" id="IPR024654">
    <property type="entry name" value="Calcineurin-like_PHP_lpxH"/>
</dbReference>
<dbReference type="Proteomes" id="UP000184079">
    <property type="component" value="Unassembled WGS sequence"/>
</dbReference>
<sequence length="206" mass="24100">MPLDMRQIRSLRGFSQEMIFHVQGNHDESILNIFHGVEPGSSGEERDHHYWIAKNMDKEYISFINKMPKRIEITINGKKFLFLHYHLNDKNQFLSIDNNPSATKLDNFYVNEDADIVCFGHHHILHHFRGSHRIYINPGSLGCNSKPVANYAIINIKNDGCINCTFKEIQYDNQEFLRDYYKYNVPDKEALLSIFHGNQDKEIIGN</sequence>
<evidence type="ECO:0000259" key="2">
    <source>
        <dbReference type="Pfam" id="PF12850"/>
    </source>
</evidence>
<dbReference type="Gene3D" id="3.60.21.10">
    <property type="match status" value="1"/>
</dbReference>
<accession>A0A1M5X903</accession>
<comment type="similarity">
    <text evidence="1">Belongs to the metallophosphoesterase superfamily. YfcE family.</text>
</comment>
<proteinExistence type="inferred from homology"/>
<gene>
    <name evidence="3" type="ORF">SAMN05421807_12319</name>
</gene>